<feature type="compositionally biased region" description="Pro residues" evidence="7">
    <location>
        <begin position="85"/>
        <end position="113"/>
    </location>
</feature>
<evidence type="ECO:0000313" key="10">
    <source>
        <dbReference type="Proteomes" id="UP000234420"/>
    </source>
</evidence>
<dbReference type="Pfam" id="PF03743">
    <property type="entry name" value="TrbI"/>
    <property type="match status" value="1"/>
</dbReference>
<evidence type="ECO:0000256" key="2">
    <source>
        <dbReference type="ARBA" id="ARBA00010265"/>
    </source>
</evidence>
<accession>A0A2N4UMN0</accession>
<proteinExistence type="inferred from homology"/>
<sequence length="392" mass="42476">MSDDSNKNDELNDDIHVGGLNESGGDWVQDNKPLLKKVFLVVVAIIFISWGWHYFHQDKKEVKADKQQITTNTYQHQGKIFSFNKPPPPETKVTPISPPPPKETKEAPPPPPVSHVNQTVQPTKTRVSAPMINTSASSMVPNGVSNSDTSTSSSTGLSAHEQAQIVTLQAQQSQLRSERTEPPKTELGSLLQGTETAKVSAKRLTDLDYLLTKGTFINAVLDSKIDSTVAGLTKGTVTHNIYSVNGATLLIPKGSIVTGEYQSGVMQGQARLFVVWQRLLTPSGISIDLSSPSTGSLGGSGIEGAVITHFWKRFGGAIMLSFMNDFGNYLSNMGNSSTYSSTQEAAQQMATESLKNTINIPPTIIVNQGARIGIFVARDINFSNVYQLIQMK</sequence>
<feature type="region of interest" description="Disordered" evidence="7">
    <location>
        <begin position="78"/>
        <end position="158"/>
    </location>
</feature>
<dbReference type="InterPro" id="IPR047695">
    <property type="entry name" value="T4SS_VirB10/PtlG"/>
</dbReference>
<dbReference type="InterPro" id="IPR005498">
    <property type="entry name" value="T4SS_VirB10/TraB/TrbI"/>
</dbReference>
<feature type="compositionally biased region" description="Basic and acidic residues" evidence="7">
    <location>
        <begin position="1"/>
        <end position="16"/>
    </location>
</feature>
<dbReference type="GO" id="GO:0005886">
    <property type="term" value="C:plasma membrane"/>
    <property type="evidence" value="ECO:0007669"/>
    <property type="project" value="UniProtKB-SubCell"/>
</dbReference>
<evidence type="ECO:0000256" key="5">
    <source>
        <dbReference type="ARBA" id="ARBA00022989"/>
    </source>
</evidence>
<name>A0A2N4UMN0_9GAMM</name>
<keyword evidence="6 8" id="KW-0472">Membrane</keyword>
<keyword evidence="5 8" id="KW-1133">Transmembrane helix</keyword>
<evidence type="ECO:0008006" key="11">
    <source>
        <dbReference type="Google" id="ProtNLM"/>
    </source>
</evidence>
<evidence type="ECO:0000256" key="3">
    <source>
        <dbReference type="ARBA" id="ARBA00022475"/>
    </source>
</evidence>
<dbReference type="NCBIfam" id="NF038091">
    <property type="entry name" value="T4SS_VirB10"/>
    <property type="match status" value="1"/>
</dbReference>
<evidence type="ECO:0000256" key="8">
    <source>
        <dbReference type="SAM" id="Phobius"/>
    </source>
</evidence>
<evidence type="ECO:0000256" key="7">
    <source>
        <dbReference type="SAM" id="MobiDB-lite"/>
    </source>
</evidence>
<comment type="subcellular location">
    <subcellularLocation>
        <location evidence="1">Cell membrane</location>
        <topology evidence="1">Single-pass membrane protein</topology>
    </subcellularLocation>
</comment>
<evidence type="ECO:0000313" key="9">
    <source>
        <dbReference type="EMBL" id="PLC56264.1"/>
    </source>
</evidence>
<feature type="region of interest" description="Disordered" evidence="7">
    <location>
        <begin position="1"/>
        <end position="26"/>
    </location>
</feature>
<dbReference type="Proteomes" id="UP000234420">
    <property type="component" value="Unassembled WGS sequence"/>
</dbReference>
<evidence type="ECO:0000256" key="1">
    <source>
        <dbReference type="ARBA" id="ARBA00004162"/>
    </source>
</evidence>
<dbReference type="RefSeq" id="WP_065208446.1">
    <property type="nucleotide sequence ID" value="NZ_BPPU01000006.1"/>
</dbReference>
<dbReference type="InterPro" id="IPR042217">
    <property type="entry name" value="T4SS_VirB10/TrbI"/>
</dbReference>
<dbReference type="Gene3D" id="2.40.128.260">
    <property type="entry name" value="Type IV secretion system, VirB10/TraB/TrbI"/>
    <property type="match status" value="2"/>
</dbReference>
<dbReference type="CDD" id="cd16429">
    <property type="entry name" value="VirB10"/>
    <property type="match status" value="1"/>
</dbReference>
<gene>
    <name evidence="9" type="ORF">CIK00_19350</name>
</gene>
<dbReference type="AlphaFoldDB" id="A0A2N4UMN0"/>
<comment type="caution">
    <text evidence="9">The sequence shown here is derived from an EMBL/GenBank/DDBJ whole genome shotgun (WGS) entry which is preliminary data.</text>
</comment>
<dbReference type="OrthoDB" id="9766860at2"/>
<evidence type="ECO:0000256" key="4">
    <source>
        <dbReference type="ARBA" id="ARBA00022692"/>
    </source>
</evidence>
<keyword evidence="10" id="KW-1185">Reference proteome</keyword>
<dbReference type="EMBL" id="NPIB01000034">
    <property type="protein sequence ID" value="PLC56264.1"/>
    <property type="molecule type" value="Genomic_DNA"/>
</dbReference>
<feature type="transmembrane region" description="Helical" evidence="8">
    <location>
        <begin position="38"/>
        <end position="55"/>
    </location>
</feature>
<comment type="similarity">
    <text evidence="2">Belongs to the TrbI/VirB10 family.</text>
</comment>
<protein>
    <recommendedName>
        <fullName evidence="11">Conjugal transfer protein</fullName>
    </recommendedName>
</protein>
<keyword evidence="3" id="KW-1003">Cell membrane</keyword>
<evidence type="ECO:0000256" key="6">
    <source>
        <dbReference type="ARBA" id="ARBA00023136"/>
    </source>
</evidence>
<keyword evidence="4 8" id="KW-0812">Transmembrane</keyword>
<feature type="compositionally biased region" description="Low complexity" evidence="7">
    <location>
        <begin position="145"/>
        <end position="158"/>
    </location>
</feature>
<feature type="compositionally biased region" description="Polar residues" evidence="7">
    <location>
        <begin position="115"/>
        <end position="144"/>
    </location>
</feature>
<organism evidence="9 10">
    <name type="scientific">Photobacterium carnosum</name>
    <dbReference type="NCBI Taxonomy" id="2023717"/>
    <lineage>
        <taxon>Bacteria</taxon>
        <taxon>Pseudomonadati</taxon>
        <taxon>Pseudomonadota</taxon>
        <taxon>Gammaproteobacteria</taxon>
        <taxon>Vibrionales</taxon>
        <taxon>Vibrionaceae</taxon>
        <taxon>Photobacterium</taxon>
    </lineage>
</organism>
<reference evidence="9 10" key="1">
    <citation type="journal article" date="2018" name="Syst. Appl. Microbiol.">
        <title>Photobacterium carnosum sp. nov., isolated from spoiled modified atmosphere packaged poultry meat.</title>
        <authorList>
            <person name="Hilgarth M."/>
            <person name="Fuertes S."/>
            <person name="Ehrmann M."/>
            <person name="Vogel R.F."/>
        </authorList>
    </citation>
    <scope>NUCLEOTIDE SEQUENCE [LARGE SCALE GENOMIC DNA]</scope>
    <source>
        <strain evidence="9 10">TMW 2.2021</strain>
    </source>
</reference>